<dbReference type="AlphaFoldDB" id="A0A3M8CP32"/>
<sequence>MNTTVNVLGIQAKEILENIGATLRAVMRGGKENNQIQIIHTDYPVDREEKVHLFTVQDPVFYEDRLTKEIPQANWSGQKQVIYFKGWFDPGTKQVGFQAKERSAVMLTNRLNTRMKSANAQQSVIAFPQKESGQAQKQRGVRSSLSPPRGLL</sequence>
<organism evidence="2 3">
    <name type="scientific">Brevibacillus invocatus</name>
    <dbReference type="NCBI Taxonomy" id="173959"/>
    <lineage>
        <taxon>Bacteria</taxon>
        <taxon>Bacillati</taxon>
        <taxon>Bacillota</taxon>
        <taxon>Bacilli</taxon>
        <taxon>Bacillales</taxon>
        <taxon>Paenibacillaceae</taxon>
        <taxon>Brevibacillus</taxon>
    </lineage>
</organism>
<dbReference type="RefSeq" id="WP_122907108.1">
    <property type="nucleotide sequence ID" value="NZ_CBCSBE010000018.1"/>
</dbReference>
<feature type="compositionally biased region" description="Polar residues" evidence="1">
    <location>
        <begin position="131"/>
        <end position="146"/>
    </location>
</feature>
<proteinExistence type="predicted"/>
<keyword evidence="3" id="KW-1185">Reference proteome</keyword>
<reference evidence="2 3" key="1">
    <citation type="submission" date="2018-10" db="EMBL/GenBank/DDBJ databases">
        <title>Phylogenomics of Brevibacillus.</title>
        <authorList>
            <person name="Dunlap C."/>
        </authorList>
    </citation>
    <scope>NUCLEOTIDE SEQUENCE [LARGE SCALE GENOMIC DNA]</scope>
    <source>
        <strain evidence="2 3">JCM 12215</strain>
    </source>
</reference>
<dbReference type="EMBL" id="RHHR01000002">
    <property type="protein sequence ID" value="RNB77067.1"/>
    <property type="molecule type" value="Genomic_DNA"/>
</dbReference>
<dbReference type="Proteomes" id="UP000282028">
    <property type="component" value="Unassembled WGS sequence"/>
</dbReference>
<evidence type="ECO:0000313" key="2">
    <source>
        <dbReference type="EMBL" id="RNB77067.1"/>
    </source>
</evidence>
<name>A0A3M8CP32_9BACL</name>
<comment type="caution">
    <text evidence="2">The sequence shown here is derived from an EMBL/GenBank/DDBJ whole genome shotgun (WGS) entry which is preliminary data.</text>
</comment>
<evidence type="ECO:0000313" key="3">
    <source>
        <dbReference type="Proteomes" id="UP000282028"/>
    </source>
</evidence>
<dbReference type="OrthoDB" id="2466943at2"/>
<feature type="region of interest" description="Disordered" evidence="1">
    <location>
        <begin position="128"/>
        <end position="152"/>
    </location>
</feature>
<gene>
    <name evidence="2" type="ORF">EDM52_00635</name>
</gene>
<accession>A0A3M8CP32</accession>
<evidence type="ECO:0000256" key="1">
    <source>
        <dbReference type="SAM" id="MobiDB-lite"/>
    </source>
</evidence>
<protein>
    <submittedName>
        <fullName evidence="2">Uncharacterized protein</fullName>
    </submittedName>
</protein>